<dbReference type="GO" id="GO:0003723">
    <property type="term" value="F:RNA binding"/>
    <property type="evidence" value="ECO:0007669"/>
    <property type="project" value="InterPro"/>
</dbReference>
<dbReference type="GO" id="GO:0039694">
    <property type="term" value="P:viral RNA genome replication"/>
    <property type="evidence" value="ECO:0007669"/>
    <property type="project" value="InterPro"/>
</dbReference>
<keyword evidence="4" id="KW-0547">Nucleotide-binding</keyword>
<reference evidence="7" key="1">
    <citation type="submission" date="2018-05" db="EMBL/GenBank/DDBJ databases">
        <title>Osugoroshi viruses, novel members of Partitiviridae, are late male-killing virus in Homona magnanima.</title>
        <authorList>
            <person name="Fujita R."/>
            <person name="Inoue M."/>
            <person name="Takamatu T."/>
            <person name="Arai H."/>
            <person name="Nishino M."/>
            <person name="Koyama H."/>
            <person name="Abe N."/>
            <person name="Nakai M."/>
            <person name="Kunimi Y."/>
        </authorList>
    </citation>
    <scope>NUCLEOTIDE SEQUENCE</scope>
</reference>
<keyword evidence="1 7" id="KW-0696">RNA-directed RNA polymerase</keyword>
<name>A0A679B8Z6_9VIRU</name>
<evidence type="ECO:0000256" key="1">
    <source>
        <dbReference type="ARBA" id="ARBA00022484"/>
    </source>
</evidence>
<dbReference type="GO" id="GO:0006351">
    <property type="term" value="P:DNA-templated transcription"/>
    <property type="evidence" value="ECO:0007669"/>
    <property type="project" value="InterPro"/>
</dbReference>
<protein>
    <submittedName>
        <fullName evidence="7">RNA-dependent RNA polymerase</fullName>
    </submittedName>
</protein>
<evidence type="ECO:0000256" key="4">
    <source>
        <dbReference type="ARBA" id="ARBA00022741"/>
    </source>
</evidence>
<feature type="domain" description="RdRp catalytic" evidence="6">
    <location>
        <begin position="184"/>
        <end position="313"/>
    </location>
</feature>
<dbReference type="InterPro" id="IPR043502">
    <property type="entry name" value="DNA/RNA_pol_sf"/>
</dbReference>
<sequence length="423" mass="48624">MTILSLPLFARAREKLCLPTKFRSRFRDPEPMVRKFLQGNRSSMPSDFLDYLPDLSPVLVRNKYYPTHFKDVVFENRPASPGLFFRERGFRTQGDVLDSPRCMHLMHYTIHLLKRGLPVQFLSQVCIASSTEDINGVPKCRLVWVQDMTLSYIEKMFAQSILDDIDFTAHVPRASTFHHKWCKPFTYQLDVSSFDASVPSWLIYIAFALIFSRFDAEHYKHHGKVNKRYSLQHLQEVIIHNFIYSRFVTPTNPKVRRKSHGVPSGSVFTNIIDSIVSKLVCNYVIGKQVDDMLIHTYGDDTMFNTCGSRINTELVSITYKSLGFEIRFEEALPNGCRVYCKEWCLSGLPFHPGEWYSNIISCIKDERFLGALIYALLITFSPTPLQAKQLLAIETPKQVVGPLPPWLSYQITVGVSGSLELKD</sequence>
<dbReference type="EMBL" id="LC383811">
    <property type="protein sequence ID" value="BBE15517.1"/>
    <property type="molecule type" value="Genomic_RNA"/>
</dbReference>
<dbReference type="InterPro" id="IPR001205">
    <property type="entry name" value="RNA-dir_pol_C"/>
</dbReference>
<keyword evidence="5" id="KW-0693">Viral RNA replication</keyword>
<evidence type="ECO:0000256" key="2">
    <source>
        <dbReference type="ARBA" id="ARBA00022679"/>
    </source>
</evidence>
<proteinExistence type="predicted"/>
<evidence type="ECO:0000256" key="3">
    <source>
        <dbReference type="ARBA" id="ARBA00022695"/>
    </source>
</evidence>
<evidence type="ECO:0000313" key="7">
    <source>
        <dbReference type="EMBL" id="BBE15517.1"/>
    </source>
</evidence>
<dbReference type="GO" id="GO:0003968">
    <property type="term" value="F:RNA-directed RNA polymerase activity"/>
    <property type="evidence" value="ECO:0007669"/>
    <property type="project" value="UniProtKB-KW"/>
</dbReference>
<dbReference type="Pfam" id="PF00680">
    <property type="entry name" value="RdRP_1"/>
    <property type="match status" value="1"/>
</dbReference>
<dbReference type="Gene3D" id="3.30.70.270">
    <property type="match status" value="1"/>
</dbReference>
<dbReference type="InterPro" id="IPR043128">
    <property type="entry name" value="Rev_trsase/Diguanyl_cyclase"/>
</dbReference>
<keyword evidence="2" id="KW-0808">Transferase</keyword>
<evidence type="ECO:0000256" key="5">
    <source>
        <dbReference type="ARBA" id="ARBA00022953"/>
    </source>
</evidence>
<dbReference type="InterPro" id="IPR007094">
    <property type="entry name" value="RNA-dir_pol_PSvirus"/>
</dbReference>
<evidence type="ECO:0000259" key="6">
    <source>
        <dbReference type="PROSITE" id="PS50507"/>
    </source>
</evidence>
<accession>A0A679B8Z6</accession>
<keyword evidence="3" id="KW-0548">Nucleotidyltransferase</keyword>
<dbReference type="PROSITE" id="PS50507">
    <property type="entry name" value="RDRP_SSRNA_POS"/>
    <property type="match status" value="1"/>
</dbReference>
<dbReference type="SUPFAM" id="SSF56672">
    <property type="entry name" value="DNA/RNA polymerases"/>
    <property type="match status" value="1"/>
</dbReference>
<dbReference type="GO" id="GO:0000166">
    <property type="term" value="F:nucleotide binding"/>
    <property type="evidence" value="ECO:0007669"/>
    <property type="project" value="UniProtKB-KW"/>
</dbReference>
<gene>
    <name evidence="7" type="primary">RdRp</name>
</gene>
<organism evidence="7">
    <name type="scientific">Osugoroshi virus 2</name>
    <dbReference type="NCBI Taxonomy" id="2202812"/>
    <lineage>
        <taxon>Viruses</taxon>
        <taxon>Riboviria</taxon>
        <taxon>Orthornavirae</taxon>
        <taxon>Pisuviricota</taxon>
        <taxon>Duplopiviricetes</taxon>
        <taxon>Durnavirales</taxon>
        <taxon>Partitiviridae</taxon>
    </lineage>
</organism>